<feature type="region of interest" description="Disordered" evidence="7">
    <location>
        <begin position="651"/>
        <end position="701"/>
    </location>
</feature>
<keyword evidence="3 8" id="KW-0472">Membrane</keyword>
<comment type="caution">
    <text evidence="12">The sequence shown here is derived from an EMBL/GenBank/DDBJ whole genome shotgun (WGS) entry which is preliminary data.</text>
</comment>
<dbReference type="InterPro" id="IPR036179">
    <property type="entry name" value="Ig-like_dom_sf"/>
</dbReference>
<dbReference type="EMBL" id="JBHFQA010000012">
    <property type="protein sequence ID" value="KAL2090356.1"/>
    <property type="molecule type" value="Genomic_DNA"/>
</dbReference>
<dbReference type="Pfam" id="PF01437">
    <property type="entry name" value="PSI"/>
    <property type="match status" value="1"/>
</dbReference>
<feature type="transmembrane region" description="Helical" evidence="8">
    <location>
        <begin position="707"/>
        <end position="729"/>
    </location>
</feature>
<evidence type="ECO:0000313" key="13">
    <source>
        <dbReference type="Proteomes" id="UP001591681"/>
    </source>
</evidence>
<dbReference type="AlphaFoldDB" id="A0ABD1JTZ4"/>
<feature type="signal peptide" evidence="9">
    <location>
        <begin position="1"/>
        <end position="20"/>
    </location>
</feature>
<evidence type="ECO:0000259" key="10">
    <source>
        <dbReference type="PROSITE" id="PS50835"/>
    </source>
</evidence>
<comment type="similarity">
    <text evidence="2">Belongs to the semaphorin family.</text>
</comment>
<dbReference type="InterPro" id="IPR001627">
    <property type="entry name" value="Semap_dom"/>
</dbReference>
<accession>A0ABD1JTZ4</accession>
<evidence type="ECO:0000256" key="7">
    <source>
        <dbReference type="SAM" id="MobiDB-lite"/>
    </source>
</evidence>
<feature type="chain" id="PRO_5044854228" evidence="9">
    <location>
        <begin position="21"/>
        <end position="799"/>
    </location>
</feature>
<comment type="subcellular location">
    <subcellularLocation>
        <location evidence="1">Membrane</location>
    </subcellularLocation>
</comment>
<dbReference type="PROSITE" id="PS50835">
    <property type="entry name" value="IG_LIKE"/>
    <property type="match status" value="1"/>
</dbReference>
<dbReference type="SUPFAM" id="SSF101912">
    <property type="entry name" value="Sema domain"/>
    <property type="match status" value="1"/>
</dbReference>
<dbReference type="SMART" id="SM00630">
    <property type="entry name" value="Sema"/>
    <property type="match status" value="1"/>
</dbReference>
<reference evidence="12 13" key="1">
    <citation type="submission" date="2024-09" db="EMBL/GenBank/DDBJ databases">
        <title>A chromosome-level genome assembly of Gray's grenadier anchovy, Coilia grayii.</title>
        <authorList>
            <person name="Fu Z."/>
        </authorList>
    </citation>
    <scope>NUCLEOTIDE SEQUENCE [LARGE SCALE GENOMIC DNA]</scope>
    <source>
        <strain evidence="12">G4</strain>
        <tissue evidence="12">Muscle</tissue>
    </source>
</reference>
<dbReference type="Gene3D" id="3.30.1680.10">
    <property type="entry name" value="ligand-binding face of the semaphorins, domain 2"/>
    <property type="match status" value="1"/>
</dbReference>
<dbReference type="Proteomes" id="UP001591681">
    <property type="component" value="Unassembled WGS sequence"/>
</dbReference>
<keyword evidence="4" id="KW-1015">Disulfide bond</keyword>
<keyword evidence="8" id="KW-1133">Transmembrane helix</keyword>
<evidence type="ECO:0000256" key="6">
    <source>
        <dbReference type="PROSITE-ProRule" id="PRU00352"/>
    </source>
</evidence>
<comment type="caution">
    <text evidence="6">Lacks conserved residue(s) required for the propagation of feature annotation.</text>
</comment>
<dbReference type="InterPro" id="IPR015943">
    <property type="entry name" value="WD40/YVTN_repeat-like_dom_sf"/>
</dbReference>
<dbReference type="InterPro" id="IPR036352">
    <property type="entry name" value="Semap_dom_sf"/>
</dbReference>
<dbReference type="PANTHER" id="PTHR11036">
    <property type="entry name" value="SEMAPHORIN"/>
    <property type="match status" value="1"/>
</dbReference>
<dbReference type="Pfam" id="PF13927">
    <property type="entry name" value="Ig_3"/>
    <property type="match status" value="1"/>
</dbReference>
<organism evidence="12 13">
    <name type="scientific">Coilia grayii</name>
    <name type="common">Gray's grenadier anchovy</name>
    <dbReference type="NCBI Taxonomy" id="363190"/>
    <lineage>
        <taxon>Eukaryota</taxon>
        <taxon>Metazoa</taxon>
        <taxon>Chordata</taxon>
        <taxon>Craniata</taxon>
        <taxon>Vertebrata</taxon>
        <taxon>Euteleostomi</taxon>
        <taxon>Actinopterygii</taxon>
        <taxon>Neopterygii</taxon>
        <taxon>Teleostei</taxon>
        <taxon>Clupei</taxon>
        <taxon>Clupeiformes</taxon>
        <taxon>Clupeoidei</taxon>
        <taxon>Engraulidae</taxon>
        <taxon>Coilinae</taxon>
        <taxon>Coilia</taxon>
    </lineage>
</organism>
<dbReference type="Pfam" id="PF01403">
    <property type="entry name" value="Sema"/>
    <property type="match status" value="1"/>
</dbReference>
<dbReference type="FunFam" id="2.130.10.10:FF:001703">
    <property type="entry name" value="Semaphorin 4e"/>
    <property type="match status" value="1"/>
</dbReference>
<feature type="compositionally biased region" description="Polar residues" evidence="7">
    <location>
        <begin position="766"/>
        <end position="776"/>
    </location>
</feature>
<evidence type="ECO:0000256" key="1">
    <source>
        <dbReference type="ARBA" id="ARBA00004370"/>
    </source>
</evidence>
<dbReference type="Gene3D" id="2.60.40.10">
    <property type="entry name" value="Immunoglobulins"/>
    <property type="match status" value="1"/>
</dbReference>
<dbReference type="PROSITE" id="PS51004">
    <property type="entry name" value="SEMA"/>
    <property type="match status" value="1"/>
</dbReference>
<dbReference type="InterPro" id="IPR027231">
    <property type="entry name" value="Semaphorin"/>
</dbReference>
<evidence type="ECO:0000256" key="4">
    <source>
        <dbReference type="ARBA" id="ARBA00023157"/>
    </source>
</evidence>
<dbReference type="InterPro" id="IPR013783">
    <property type="entry name" value="Ig-like_fold"/>
</dbReference>
<dbReference type="SMART" id="SM00423">
    <property type="entry name" value="PSI"/>
    <property type="match status" value="1"/>
</dbReference>
<protein>
    <submittedName>
        <fullName evidence="12">Uncharacterized protein</fullName>
    </submittedName>
</protein>
<evidence type="ECO:0000256" key="5">
    <source>
        <dbReference type="ARBA" id="ARBA00023180"/>
    </source>
</evidence>
<evidence type="ECO:0000256" key="9">
    <source>
        <dbReference type="SAM" id="SignalP"/>
    </source>
</evidence>
<dbReference type="InterPro" id="IPR016201">
    <property type="entry name" value="PSI"/>
</dbReference>
<dbReference type="SMART" id="SM00409">
    <property type="entry name" value="IG"/>
    <property type="match status" value="1"/>
</dbReference>
<keyword evidence="13" id="KW-1185">Reference proteome</keyword>
<evidence type="ECO:0000256" key="3">
    <source>
        <dbReference type="ARBA" id="ARBA00023136"/>
    </source>
</evidence>
<dbReference type="GO" id="GO:0016020">
    <property type="term" value="C:membrane"/>
    <property type="evidence" value="ECO:0007669"/>
    <property type="project" value="UniProtKB-SubCell"/>
</dbReference>
<gene>
    <name evidence="12" type="ORF">ACEWY4_015044</name>
</gene>
<keyword evidence="9" id="KW-0732">Signal</keyword>
<dbReference type="PANTHER" id="PTHR11036:SF135">
    <property type="entry name" value="SEMAPHORIN 4D ISOFORM X1-RELATED"/>
    <property type="match status" value="1"/>
</dbReference>
<dbReference type="Gene3D" id="2.130.10.10">
    <property type="entry name" value="YVTN repeat-like/Quinoprotein amine dehydrogenase"/>
    <property type="match status" value="1"/>
</dbReference>
<dbReference type="SUPFAM" id="SSF103575">
    <property type="entry name" value="Plexin repeat"/>
    <property type="match status" value="1"/>
</dbReference>
<keyword evidence="5" id="KW-0325">Glycoprotein</keyword>
<evidence type="ECO:0000256" key="2">
    <source>
        <dbReference type="ARBA" id="ARBA00009492"/>
    </source>
</evidence>
<sequence length="799" mass="87167">MPRLPLLALLCAPLLCVAHGQAPAAPPTPRKTVYHQDVLAKVFREDGVWNYTTMLLREDLGLLMLGAREAIYALNISDISDRKSAVYWRVPVDKQRECTYKGKSADIECRNYVRTLHKINSTSMYVCGTNAFSPTCDYLIFADGQLKLGEVHEEGKGKCPFDPLQRYASLMVGNDLYSATAINFLGSEPVLLRSSQSTLRTEFKSSWLNEPNFVYMDLVPESEHSPDGDDDKVYLFFSENAVEYDFYSKLMVSRVARVCKEDMGGQRTLQRKWTSFLKARLDCSVPQPSLPYIVQDIFLLAGDSWEFGVFYGVFIPQSESSDLSAVCAYSITDIRNVFSAGKYKTPVSVETSHIKWVMFSGDVPSPRPGACINDAARSQGMTRSLDLPDKTLQFIRDRPLMDDAVRPLTGAPLLLQRGPAFTRIVVDNVPTLDGHMHPVMFIGTENGFVQKAVNYEGEMHIIEEVQPLDTPQAIKTLRLSLSTGQLYVGTESGAAQMPLSDCGRYASCLDCVLARDPYCAWSLTTSLCVTLPRSPHTADGSLLQSLREGDASSCPEPAPVTAEVVQVSPGSTVRLACQVDSNLAQVSWLFNQQLLKTSAPKHYLYPQGLLIFATSASDLGEYTCLATEHSGAHAYPRVMAAYKLLPVLPVSPGTGQEGEEETDKEAGITEPPVSQVTAPKRGTTTGGKDDTTPEQPQPNAGARQITGLQVAVASLALILIAVLGVGLFLGRARIRSRFRSAPSSARNGTAYQPAPQGKPNNHRTDQNSNNSTTAVTFSGKGVSNGPSVAITSIGEESEI</sequence>
<proteinExistence type="inferred from homology"/>
<dbReference type="InterPro" id="IPR002165">
    <property type="entry name" value="Plexin_repeat"/>
</dbReference>
<dbReference type="InterPro" id="IPR007110">
    <property type="entry name" value="Ig-like_dom"/>
</dbReference>
<name>A0ABD1JTZ4_9TELE</name>
<dbReference type="GO" id="GO:0007411">
    <property type="term" value="P:axon guidance"/>
    <property type="evidence" value="ECO:0007669"/>
    <property type="project" value="UniProtKB-ARBA"/>
</dbReference>
<feature type="region of interest" description="Disordered" evidence="7">
    <location>
        <begin position="739"/>
        <end position="781"/>
    </location>
</feature>
<feature type="domain" description="Ig-like" evidence="10">
    <location>
        <begin position="555"/>
        <end position="640"/>
    </location>
</feature>
<evidence type="ECO:0000259" key="11">
    <source>
        <dbReference type="PROSITE" id="PS51004"/>
    </source>
</evidence>
<feature type="domain" description="Sema" evidence="11">
    <location>
        <begin position="30"/>
        <end position="499"/>
    </location>
</feature>
<dbReference type="SUPFAM" id="SSF48726">
    <property type="entry name" value="Immunoglobulin"/>
    <property type="match status" value="1"/>
</dbReference>
<dbReference type="InterPro" id="IPR003599">
    <property type="entry name" value="Ig_sub"/>
</dbReference>
<evidence type="ECO:0000313" key="12">
    <source>
        <dbReference type="EMBL" id="KAL2090356.1"/>
    </source>
</evidence>
<evidence type="ECO:0000256" key="8">
    <source>
        <dbReference type="SAM" id="Phobius"/>
    </source>
</evidence>
<keyword evidence="8" id="KW-0812">Transmembrane</keyword>